<dbReference type="Proteomes" id="UP000011761">
    <property type="component" value="Unassembled WGS sequence"/>
</dbReference>
<name>M2N023_BAUPA</name>
<gene>
    <name evidence="2" type="ORF">BAUCODRAFT_130468</name>
</gene>
<dbReference type="KEGG" id="bcom:BAUCODRAFT_130468"/>
<dbReference type="InterPro" id="IPR011009">
    <property type="entry name" value="Kinase-like_dom_sf"/>
</dbReference>
<reference evidence="2 3" key="1">
    <citation type="journal article" date="2012" name="PLoS Pathog.">
        <title>Diverse lifestyles and strategies of plant pathogenesis encoded in the genomes of eighteen Dothideomycetes fungi.</title>
        <authorList>
            <person name="Ohm R.A."/>
            <person name="Feau N."/>
            <person name="Henrissat B."/>
            <person name="Schoch C.L."/>
            <person name="Horwitz B.A."/>
            <person name="Barry K.W."/>
            <person name="Condon B.J."/>
            <person name="Copeland A.C."/>
            <person name="Dhillon B."/>
            <person name="Glaser F."/>
            <person name="Hesse C.N."/>
            <person name="Kosti I."/>
            <person name="LaButti K."/>
            <person name="Lindquist E.A."/>
            <person name="Lucas S."/>
            <person name="Salamov A.A."/>
            <person name="Bradshaw R.E."/>
            <person name="Ciuffetti L."/>
            <person name="Hamelin R.C."/>
            <person name="Kema G.H.J."/>
            <person name="Lawrence C."/>
            <person name="Scott J.A."/>
            <person name="Spatafora J.W."/>
            <person name="Turgeon B.G."/>
            <person name="de Wit P.J.G.M."/>
            <person name="Zhong S."/>
            <person name="Goodwin S.B."/>
            <person name="Grigoriev I.V."/>
        </authorList>
    </citation>
    <scope>NUCLEOTIDE SEQUENCE [LARGE SCALE GENOMIC DNA]</scope>
    <source>
        <strain evidence="2 3">UAMH 10762</strain>
    </source>
</reference>
<accession>M2N023</accession>
<dbReference type="OMA" id="PFDYLEW"/>
<dbReference type="PANTHER" id="PTHR21310:SF39">
    <property type="entry name" value="AMINOGLYCOSIDE PHOSPHOTRANSFERASE DOMAIN-CONTAINING PROTEIN"/>
    <property type="match status" value="1"/>
</dbReference>
<dbReference type="RefSeq" id="XP_007675733.1">
    <property type="nucleotide sequence ID" value="XM_007677543.1"/>
</dbReference>
<proteinExistence type="predicted"/>
<dbReference type="InterPro" id="IPR051678">
    <property type="entry name" value="AGP_Transferase"/>
</dbReference>
<dbReference type="Gene3D" id="3.90.1200.10">
    <property type="match status" value="1"/>
</dbReference>
<keyword evidence="3" id="KW-1185">Reference proteome</keyword>
<dbReference type="HOGENOM" id="CLU_057145_1_0_1"/>
<organism evidence="2 3">
    <name type="scientific">Baudoinia panamericana (strain UAMH 10762)</name>
    <name type="common">Angels' share fungus</name>
    <name type="synonym">Baudoinia compniacensis (strain UAMH 10762)</name>
    <dbReference type="NCBI Taxonomy" id="717646"/>
    <lineage>
        <taxon>Eukaryota</taxon>
        <taxon>Fungi</taxon>
        <taxon>Dikarya</taxon>
        <taxon>Ascomycota</taxon>
        <taxon>Pezizomycotina</taxon>
        <taxon>Dothideomycetes</taxon>
        <taxon>Dothideomycetidae</taxon>
        <taxon>Mycosphaerellales</taxon>
        <taxon>Teratosphaeriaceae</taxon>
        <taxon>Baudoinia</taxon>
    </lineage>
</organism>
<dbReference type="GeneID" id="19108220"/>
<sequence>MDCLSSTYRLEQYSDARIQQVVNVCCDPSRTCLSSNGNSKVVRAGNIAIKFGRVTNEEVAGQLHARELLDPAIVRVPQIYSYFSFNGEDYVVMEFVDGAKQETIEDDETVVKVGRIVSHLHTFTRYAPGPVNMGRCMGPLWSEDERMSFTSTQSLETYVNSRLVRQTGMFSISDTPMVFTHGDIAPRNLLFAVSGIWLLDWEFAGYFPRSAEIATFRLDAGKRASDVPFYDRLEATILQRNPLTLAESAQVACWQELALNHLRFYFPTDQEKAAVKKRRRKLNGILAQP</sequence>
<dbReference type="EMBL" id="KB445554">
    <property type="protein sequence ID" value="EMC97263.1"/>
    <property type="molecule type" value="Genomic_DNA"/>
</dbReference>
<dbReference type="OrthoDB" id="3250044at2759"/>
<dbReference type="AlphaFoldDB" id="M2N023"/>
<dbReference type="eggNOG" id="ENOG502SH7E">
    <property type="taxonomic scope" value="Eukaryota"/>
</dbReference>
<evidence type="ECO:0000313" key="3">
    <source>
        <dbReference type="Proteomes" id="UP000011761"/>
    </source>
</evidence>
<evidence type="ECO:0000259" key="1">
    <source>
        <dbReference type="Pfam" id="PF01636"/>
    </source>
</evidence>
<protein>
    <recommendedName>
        <fullName evidence="1">Aminoglycoside phosphotransferase domain-containing protein</fullName>
    </recommendedName>
</protein>
<evidence type="ECO:0000313" key="2">
    <source>
        <dbReference type="EMBL" id="EMC97263.1"/>
    </source>
</evidence>
<dbReference type="PANTHER" id="PTHR21310">
    <property type="entry name" value="AMINOGLYCOSIDE PHOSPHOTRANSFERASE-RELATED-RELATED"/>
    <property type="match status" value="1"/>
</dbReference>
<dbReference type="Pfam" id="PF01636">
    <property type="entry name" value="APH"/>
    <property type="match status" value="1"/>
</dbReference>
<dbReference type="InterPro" id="IPR002575">
    <property type="entry name" value="Aminoglycoside_PTrfase"/>
</dbReference>
<dbReference type="SUPFAM" id="SSF56112">
    <property type="entry name" value="Protein kinase-like (PK-like)"/>
    <property type="match status" value="1"/>
</dbReference>
<feature type="domain" description="Aminoglycoside phosphotransferase" evidence="1">
    <location>
        <begin position="56"/>
        <end position="235"/>
    </location>
</feature>